<dbReference type="OrthoDB" id="10641023at2759"/>
<evidence type="ECO:0000313" key="1">
    <source>
        <dbReference type="EMBL" id="KNE67147.1"/>
    </source>
</evidence>
<name>A0A0L0SXB6_ALLM3</name>
<sequence>MLDVQLRGLPFATSIDWDATGLVLHGGVRPLVLVTSRKQNQATSFRLQAANDQLHYFVCLHCVNERAQVLDWLRTDMAKAILDLFADVRPGERPLGLHDLADRFAQYLLLHDPGPLHLRHLAATAIMRADLAKWKELFPLRAVPVPVRATADQVAPPPWPKVPTPHAALMRFMDVVSAVIQSELRLPHVRDLVKDVPLRPWAPPRHDREPRTAHEPGQITVIHRAPCYSVAPRCVQCGEKEARHARPMCEAWLAAHCHVMDILRGADLSNLLGWSGGGG</sequence>
<dbReference type="EMBL" id="GG745352">
    <property type="protein sequence ID" value="KNE67147.1"/>
    <property type="molecule type" value="Genomic_DNA"/>
</dbReference>
<dbReference type="Proteomes" id="UP000054350">
    <property type="component" value="Unassembled WGS sequence"/>
</dbReference>
<organism evidence="1 2">
    <name type="scientific">Allomyces macrogynus (strain ATCC 38327)</name>
    <name type="common">Allomyces javanicus var. macrogynus</name>
    <dbReference type="NCBI Taxonomy" id="578462"/>
    <lineage>
        <taxon>Eukaryota</taxon>
        <taxon>Fungi</taxon>
        <taxon>Fungi incertae sedis</taxon>
        <taxon>Blastocladiomycota</taxon>
        <taxon>Blastocladiomycetes</taxon>
        <taxon>Blastocladiales</taxon>
        <taxon>Blastocladiaceae</taxon>
        <taxon>Allomyces</taxon>
    </lineage>
</organism>
<accession>A0A0L0SXB6</accession>
<dbReference type="AlphaFoldDB" id="A0A0L0SXB6"/>
<gene>
    <name evidence="1" type="ORF">AMAG_12218</name>
</gene>
<dbReference type="VEuPathDB" id="FungiDB:AMAG_12218"/>
<protein>
    <submittedName>
        <fullName evidence="1">Uncharacterized protein</fullName>
    </submittedName>
</protein>
<keyword evidence="2" id="KW-1185">Reference proteome</keyword>
<evidence type="ECO:0000313" key="2">
    <source>
        <dbReference type="Proteomes" id="UP000054350"/>
    </source>
</evidence>
<proteinExistence type="predicted"/>
<reference evidence="2" key="2">
    <citation type="submission" date="2009-11" db="EMBL/GenBank/DDBJ databases">
        <title>The Genome Sequence of Allomyces macrogynus strain ATCC 38327.</title>
        <authorList>
            <consortium name="The Broad Institute Genome Sequencing Platform"/>
            <person name="Russ C."/>
            <person name="Cuomo C."/>
            <person name="Shea T."/>
            <person name="Young S.K."/>
            <person name="Zeng Q."/>
            <person name="Koehrsen M."/>
            <person name="Haas B."/>
            <person name="Borodovsky M."/>
            <person name="Guigo R."/>
            <person name="Alvarado L."/>
            <person name="Berlin A."/>
            <person name="Borenstein D."/>
            <person name="Chen Z."/>
            <person name="Engels R."/>
            <person name="Freedman E."/>
            <person name="Gellesch M."/>
            <person name="Goldberg J."/>
            <person name="Griggs A."/>
            <person name="Gujja S."/>
            <person name="Heiman D."/>
            <person name="Hepburn T."/>
            <person name="Howarth C."/>
            <person name="Jen D."/>
            <person name="Larson L."/>
            <person name="Lewis B."/>
            <person name="Mehta T."/>
            <person name="Park D."/>
            <person name="Pearson M."/>
            <person name="Roberts A."/>
            <person name="Saif S."/>
            <person name="Shenoy N."/>
            <person name="Sisk P."/>
            <person name="Stolte C."/>
            <person name="Sykes S."/>
            <person name="Walk T."/>
            <person name="White J."/>
            <person name="Yandava C."/>
            <person name="Burger G."/>
            <person name="Gray M.W."/>
            <person name="Holland P.W.H."/>
            <person name="King N."/>
            <person name="Lang F.B.F."/>
            <person name="Roger A.J."/>
            <person name="Ruiz-Trillo I."/>
            <person name="Lander E."/>
            <person name="Nusbaum C."/>
        </authorList>
    </citation>
    <scope>NUCLEOTIDE SEQUENCE [LARGE SCALE GENOMIC DNA]</scope>
    <source>
        <strain evidence="2">ATCC 38327</strain>
    </source>
</reference>
<reference evidence="1 2" key="1">
    <citation type="submission" date="2009-11" db="EMBL/GenBank/DDBJ databases">
        <title>Annotation of Allomyces macrogynus ATCC 38327.</title>
        <authorList>
            <consortium name="The Broad Institute Genome Sequencing Platform"/>
            <person name="Russ C."/>
            <person name="Cuomo C."/>
            <person name="Burger G."/>
            <person name="Gray M.W."/>
            <person name="Holland P.W.H."/>
            <person name="King N."/>
            <person name="Lang F.B.F."/>
            <person name="Roger A.J."/>
            <person name="Ruiz-Trillo I."/>
            <person name="Young S.K."/>
            <person name="Zeng Q."/>
            <person name="Gargeya S."/>
            <person name="Fitzgerald M."/>
            <person name="Haas B."/>
            <person name="Abouelleil A."/>
            <person name="Alvarado L."/>
            <person name="Arachchi H.M."/>
            <person name="Berlin A."/>
            <person name="Chapman S.B."/>
            <person name="Gearin G."/>
            <person name="Goldberg J."/>
            <person name="Griggs A."/>
            <person name="Gujja S."/>
            <person name="Hansen M."/>
            <person name="Heiman D."/>
            <person name="Howarth C."/>
            <person name="Larimer J."/>
            <person name="Lui A."/>
            <person name="MacDonald P.J.P."/>
            <person name="McCowen C."/>
            <person name="Montmayeur A."/>
            <person name="Murphy C."/>
            <person name="Neiman D."/>
            <person name="Pearson M."/>
            <person name="Priest M."/>
            <person name="Roberts A."/>
            <person name="Saif S."/>
            <person name="Shea T."/>
            <person name="Sisk P."/>
            <person name="Stolte C."/>
            <person name="Sykes S."/>
            <person name="Wortman J."/>
            <person name="Nusbaum C."/>
            <person name="Birren B."/>
        </authorList>
    </citation>
    <scope>NUCLEOTIDE SEQUENCE [LARGE SCALE GENOMIC DNA]</scope>
    <source>
        <strain evidence="1 2">ATCC 38327</strain>
    </source>
</reference>